<accession>A0ABX7G8B3</accession>
<protein>
    <submittedName>
        <fullName evidence="1">DUF2987 domain-containing protein</fullName>
    </submittedName>
</protein>
<gene>
    <name evidence="1" type="ORF">JQC75_09095</name>
</gene>
<evidence type="ECO:0000313" key="1">
    <source>
        <dbReference type="EMBL" id="QRH03504.1"/>
    </source>
</evidence>
<organism evidence="1 2">
    <name type="scientific">Shewanella litorisediminis</name>
    <dbReference type="NCBI Taxonomy" id="1173586"/>
    <lineage>
        <taxon>Bacteria</taxon>
        <taxon>Pseudomonadati</taxon>
        <taxon>Pseudomonadota</taxon>
        <taxon>Gammaproteobacteria</taxon>
        <taxon>Alteromonadales</taxon>
        <taxon>Shewanellaceae</taxon>
        <taxon>Shewanella</taxon>
    </lineage>
</organism>
<dbReference type="RefSeq" id="WP_203327051.1">
    <property type="nucleotide sequence ID" value="NZ_CP069213.1"/>
</dbReference>
<keyword evidence="2" id="KW-1185">Reference proteome</keyword>
<dbReference type="Proteomes" id="UP000596252">
    <property type="component" value="Chromosome"/>
</dbReference>
<sequence>MLSVPALASTVSLEYSGFHDRLKLVKKGDFPQTELTFSVPMTPGCTIVKGEITTDSKRFPLTITDDQRLFVPFDDDLKLARALVNIETDGDASRCGLSLQVRERVPRAQYSGEALAELKSEMDSLQASLQGFPMKYFARESDGIRFEFSQEGKLATLDGSEKLLQKEFIVTTEELARITQLGFSEAPLIVSPWYSQSK</sequence>
<name>A0ABX7G8B3_9GAMM</name>
<proteinExistence type="predicted"/>
<dbReference type="Pfam" id="PF11205">
    <property type="entry name" value="DUF2987"/>
    <property type="match status" value="1"/>
</dbReference>
<dbReference type="EMBL" id="CP069213">
    <property type="protein sequence ID" value="QRH03504.1"/>
    <property type="molecule type" value="Genomic_DNA"/>
</dbReference>
<dbReference type="InterPro" id="IPR021370">
    <property type="entry name" value="DUF2987"/>
</dbReference>
<evidence type="ECO:0000313" key="2">
    <source>
        <dbReference type="Proteomes" id="UP000596252"/>
    </source>
</evidence>
<reference evidence="1 2" key="1">
    <citation type="journal article" date="2012" name="Antonie Van Leeuwenhoek">
        <title>Shewanella litorisediminis sp. nov., a gammaproteobacterium isolated from a tidal flat sediment.</title>
        <authorList>
            <person name="Lee M.H."/>
            <person name="Yoon J.H."/>
        </authorList>
    </citation>
    <scope>NUCLEOTIDE SEQUENCE [LARGE SCALE GENOMIC DNA]</scope>
    <source>
        <strain evidence="1 2">SMK1-12</strain>
    </source>
</reference>